<feature type="region of interest" description="Disordered" evidence="3">
    <location>
        <begin position="22"/>
        <end position="202"/>
    </location>
</feature>
<evidence type="ECO:0000313" key="7">
    <source>
        <dbReference type="Proteomes" id="UP000246740"/>
    </source>
</evidence>
<dbReference type="EMBL" id="KZ819200">
    <property type="protein sequence ID" value="PWY98164.1"/>
    <property type="molecule type" value="Genomic_DNA"/>
</dbReference>
<feature type="compositionally biased region" description="Low complexity" evidence="3">
    <location>
        <begin position="154"/>
        <end position="163"/>
    </location>
</feature>
<dbReference type="AlphaFoldDB" id="A0A317XIR5"/>
<dbReference type="STRING" id="1882483.A0A317XIR5"/>
<keyword evidence="7" id="KW-1185">Reference proteome</keyword>
<dbReference type="PANTHER" id="PTHR15565">
    <property type="entry name" value="AATF PROTEIN APOPTOSIS ANTAGONIZING TRANSCRIPTION FACTOR"/>
    <property type="match status" value="1"/>
</dbReference>
<dbReference type="OrthoDB" id="5783963at2759"/>
<comment type="similarity">
    <text evidence="1">Belongs to the AATF family.</text>
</comment>
<evidence type="ECO:0000313" key="6">
    <source>
        <dbReference type="EMBL" id="PWY98164.1"/>
    </source>
</evidence>
<name>A0A317XIR5_9BASI</name>
<feature type="region of interest" description="Disordered" evidence="3">
    <location>
        <begin position="298"/>
        <end position="334"/>
    </location>
</feature>
<evidence type="ECO:0000256" key="2">
    <source>
        <dbReference type="ARBA" id="ARBA00013850"/>
    </source>
</evidence>
<dbReference type="FunCoup" id="A0A317XIR5">
    <property type="interactions" value="457"/>
</dbReference>
<feature type="domain" description="Apoptosis-antagonizing transcription factor C-terminal" evidence="4">
    <location>
        <begin position="456"/>
        <end position="534"/>
    </location>
</feature>
<feature type="compositionally biased region" description="Acidic residues" evidence="3">
    <location>
        <begin position="110"/>
        <end position="153"/>
    </location>
</feature>
<dbReference type="InParanoid" id="A0A317XIR5"/>
<organism evidence="6 7">
    <name type="scientific">Testicularia cyperi</name>
    <dbReference type="NCBI Taxonomy" id="1882483"/>
    <lineage>
        <taxon>Eukaryota</taxon>
        <taxon>Fungi</taxon>
        <taxon>Dikarya</taxon>
        <taxon>Basidiomycota</taxon>
        <taxon>Ustilaginomycotina</taxon>
        <taxon>Ustilaginomycetes</taxon>
        <taxon>Ustilaginales</taxon>
        <taxon>Anthracoideaceae</taxon>
        <taxon>Testicularia</taxon>
    </lineage>
</organism>
<dbReference type="InterPro" id="IPR025160">
    <property type="entry name" value="AATF"/>
</dbReference>
<proteinExistence type="inferred from homology"/>
<feature type="compositionally biased region" description="Basic residues" evidence="3">
    <location>
        <begin position="167"/>
        <end position="176"/>
    </location>
</feature>
<dbReference type="GO" id="GO:0000462">
    <property type="term" value="P:maturation of SSU-rRNA from tricistronic rRNA transcript (SSU-rRNA, 5.8S rRNA, LSU-rRNA)"/>
    <property type="evidence" value="ECO:0007669"/>
    <property type="project" value="TreeGrafter"/>
</dbReference>
<feature type="compositionally biased region" description="Basic and acidic residues" evidence="3">
    <location>
        <begin position="34"/>
        <end position="53"/>
    </location>
</feature>
<feature type="compositionally biased region" description="Low complexity" evidence="3">
    <location>
        <begin position="193"/>
        <end position="202"/>
    </location>
</feature>
<evidence type="ECO:0000259" key="4">
    <source>
        <dbReference type="Pfam" id="PF08164"/>
    </source>
</evidence>
<gene>
    <name evidence="6" type="ORF">BCV70DRAFT_194355</name>
</gene>
<dbReference type="Proteomes" id="UP000246740">
    <property type="component" value="Unassembled WGS sequence"/>
</dbReference>
<protein>
    <recommendedName>
        <fullName evidence="2">Protein BFR2</fullName>
    </recommendedName>
</protein>
<feature type="domain" description="AATF leucine zipper-containing" evidence="5">
    <location>
        <begin position="215"/>
        <end position="378"/>
    </location>
</feature>
<accession>A0A317XIR5</accession>
<evidence type="ECO:0000259" key="5">
    <source>
        <dbReference type="Pfam" id="PF13339"/>
    </source>
</evidence>
<dbReference type="InterPro" id="IPR012617">
    <property type="entry name" value="AATF_C"/>
</dbReference>
<dbReference type="Pfam" id="PF13339">
    <property type="entry name" value="AATF-Che1"/>
    <property type="match status" value="1"/>
</dbReference>
<dbReference type="InterPro" id="IPR039223">
    <property type="entry name" value="AATF/Bfr2"/>
</dbReference>
<evidence type="ECO:0000256" key="3">
    <source>
        <dbReference type="SAM" id="MobiDB-lite"/>
    </source>
</evidence>
<dbReference type="PANTHER" id="PTHR15565:SF0">
    <property type="entry name" value="PROTEIN AATF"/>
    <property type="match status" value="1"/>
</dbReference>
<sequence length="583" mass="64070">MPPKRSSLASLMGTLTSAAPVDFDPEAIDAHTLGADDHSSSSEPEDNHQIHSDNDDDEDEEKEYLNPTAHYADVGPSQMRKKAALSESQRLQDAKYHGVKSTRAELYGDSQDESGNDDDDDDDDALSNDEEIDDDDDDEEITSEDDDDDEESSDGAQSDASASQRNGKSKSTKKLRFANDDDDEDPVASTSNSIAAQMAQSASQAKALKAKRLEDAEKGRQVRKQIRTYDRILEGRIKAQSLLREVNKLPDPAVYGAAMSGARDGSQVEPVVRVLERLLELSETLFGLRGRLDTLNGSEEQNRDAVSLPETRKRKRDFDVSLPTDDDQDQDQHKDAMAETWNEIRTHVQISAHVDDVISYSQQSEAHRRSVLDKWSLKVTSAASAAANANRFQSLKAVNQPPSVQIDNALAGDGLSRLVSRTRVLRGEGEAVAKLSSSTATLAGDDAEVFDDSDFYSHLLKELIDRRSGSTDVLASGTTHAFMSGKKKRAVDTRASKGRKLRYDVNDKLVNFMPPMSDRLGWTDGQIDRLFRQLAASGLDSHDAHDDDDHDAVANTLLDADNDDDDDRHTHNVADLGGLRVFG</sequence>
<dbReference type="Pfam" id="PF08164">
    <property type="entry name" value="TRAUB"/>
    <property type="match status" value="1"/>
</dbReference>
<evidence type="ECO:0000256" key="1">
    <source>
        <dbReference type="ARBA" id="ARBA00008966"/>
    </source>
</evidence>
<dbReference type="GO" id="GO:0005730">
    <property type="term" value="C:nucleolus"/>
    <property type="evidence" value="ECO:0007669"/>
    <property type="project" value="TreeGrafter"/>
</dbReference>
<reference evidence="6 7" key="1">
    <citation type="journal article" date="2018" name="Mol. Biol. Evol.">
        <title>Broad Genomic Sampling Reveals a Smut Pathogenic Ancestry of the Fungal Clade Ustilaginomycotina.</title>
        <authorList>
            <person name="Kijpornyongpan T."/>
            <person name="Mondo S.J."/>
            <person name="Barry K."/>
            <person name="Sandor L."/>
            <person name="Lee J."/>
            <person name="Lipzen A."/>
            <person name="Pangilinan J."/>
            <person name="LaButti K."/>
            <person name="Hainaut M."/>
            <person name="Henrissat B."/>
            <person name="Grigoriev I.V."/>
            <person name="Spatafora J.W."/>
            <person name="Aime M.C."/>
        </authorList>
    </citation>
    <scope>NUCLEOTIDE SEQUENCE [LARGE SCALE GENOMIC DNA]</scope>
    <source>
        <strain evidence="6 7">MCA 3645</strain>
    </source>
</reference>